<evidence type="ECO:0008006" key="3">
    <source>
        <dbReference type="Google" id="ProtNLM"/>
    </source>
</evidence>
<reference evidence="1" key="1">
    <citation type="journal article" date="2020" name="Stud. Mycol.">
        <title>101 Dothideomycetes genomes: a test case for predicting lifestyles and emergence of pathogens.</title>
        <authorList>
            <person name="Haridas S."/>
            <person name="Albert R."/>
            <person name="Binder M."/>
            <person name="Bloem J."/>
            <person name="Labutti K."/>
            <person name="Salamov A."/>
            <person name="Andreopoulos B."/>
            <person name="Baker S."/>
            <person name="Barry K."/>
            <person name="Bills G."/>
            <person name="Bluhm B."/>
            <person name="Cannon C."/>
            <person name="Castanera R."/>
            <person name="Culley D."/>
            <person name="Daum C."/>
            <person name="Ezra D."/>
            <person name="Gonzalez J."/>
            <person name="Henrissat B."/>
            <person name="Kuo A."/>
            <person name="Liang C."/>
            <person name="Lipzen A."/>
            <person name="Lutzoni F."/>
            <person name="Magnuson J."/>
            <person name="Mondo S."/>
            <person name="Nolan M."/>
            <person name="Ohm R."/>
            <person name="Pangilinan J."/>
            <person name="Park H.-J."/>
            <person name="Ramirez L."/>
            <person name="Alfaro M."/>
            <person name="Sun H."/>
            <person name="Tritt A."/>
            <person name="Yoshinaga Y."/>
            <person name="Zwiers L.-H."/>
            <person name="Turgeon B."/>
            <person name="Goodwin S."/>
            <person name="Spatafora J."/>
            <person name="Crous P."/>
            <person name="Grigoriev I."/>
        </authorList>
    </citation>
    <scope>NUCLEOTIDE SEQUENCE</scope>
    <source>
        <strain evidence="1">HMLAC05119</strain>
    </source>
</reference>
<dbReference type="Gene3D" id="2.60.20.10">
    <property type="entry name" value="Crystallins"/>
    <property type="match status" value="1"/>
</dbReference>
<feature type="non-terminal residue" evidence="1">
    <location>
        <position position="103"/>
    </location>
</feature>
<name>A0A6A5QQ95_AMPQU</name>
<dbReference type="Proteomes" id="UP000800096">
    <property type="component" value="Unassembled WGS sequence"/>
</dbReference>
<protein>
    <recommendedName>
        <fullName evidence="3">Beta/gamma crystallin 'Greek key' domain-containing protein</fullName>
    </recommendedName>
</protein>
<dbReference type="EMBL" id="ML979135">
    <property type="protein sequence ID" value="KAF1917028.1"/>
    <property type="molecule type" value="Genomic_DNA"/>
</dbReference>
<accession>A0A6A5QQ95</accession>
<proteinExistence type="predicted"/>
<organism evidence="1 2">
    <name type="scientific">Ampelomyces quisqualis</name>
    <name type="common">Powdery mildew agent</name>
    <dbReference type="NCBI Taxonomy" id="50730"/>
    <lineage>
        <taxon>Eukaryota</taxon>
        <taxon>Fungi</taxon>
        <taxon>Dikarya</taxon>
        <taxon>Ascomycota</taxon>
        <taxon>Pezizomycotina</taxon>
        <taxon>Dothideomycetes</taxon>
        <taxon>Pleosporomycetidae</taxon>
        <taxon>Pleosporales</taxon>
        <taxon>Pleosporineae</taxon>
        <taxon>Phaeosphaeriaceae</taxon>
        <taxon>Ampelomyces</taxon>
    </lineage>
</organism>
<evidence type="ECO:0000313" key="2">
    <source>
        <dbReference type="Proteomes" id="UP000800096"/>
    </source>
</evidence>
<dbReference type="OrthoDB" id="2910287at2759"/>
<dbReference type="AlphaFoldDB" id="A0A6A5QQ95"/>
<feature type="non-terminal residue" evidence="1">
    <location>
        <position position="1"/>
    </location>
</feature>
<evidence type="ECO:0000313" key="1">
    <source>
        <dbReference type="EMBL" id="KAF1917028.1"/>
    </source>
</evidence>
<keyword evidence="2" id="KW-1185">Reference proteome</keyword>
<sequence>TEQPHLTPTQVFICEHINWGGQCEHKYRPTGTSDGDCTVLDGEASSIGPDKGWTCLFYTNAFCRALAGDGSDVLQVEYPGIGDLGRADKGGWNDRARSYWCVR</sequence>
<gene>
    <name evidence="1" type="ORF">BDU57DRAFT_415851</name>
</gene>